<evidence type="ECO:0000313" key="2">
    <source>
        <dbReference type="Proteomes" id="UP000248688"/>
    </source>
</evidence>
<keyword evidence="2" id="KW-1185">Reference proteome</keyword>
<dbReference type="KEGG" id="est:DN752_19975"/>
<name>A0A2Z4IQA7_9BACT</name>
<dbReference type="InterPro" id="IPR038636">
    <property type="entry name" value="Wzi_sf"/>
</dbReference>
<gene>
    <name evidence="1" type="ORF">DN752_19975</name>
</gene>
<dbReference type="OrthoDB" id="1293009at2"/>
<proteinExistence type="predicted"/>
<accession>A0A2Z4IQA7</accession>
<dbReference type="InterPro" id="IPR026950">
    <property type="entry name" value="Caps_assemb_Wzi"/>
</dbReference>
<dbReference type="EMBL" id="CP030041">
    <property type="protein sequence ID" value="AWW33262.1"/>
    <property type="molecule type" value="Genomic_DNA"/>
</dbReference>
<organism evidence="1 2">
    <name type="scientific">Echinicola strongylocentroti</name>
    <dbReference type="NCBI Taxonomy" id="1795355"/>
    <lineage>
        <taxon>Bacteria</taxon>
        <taxon>Pseudomonadati</taxon>
        <taxon>Bacteroidota</taxon>
        <taxon>Cytophagia</taxon>
        <taxon>Cytophagales</taxon>
        <taxon>Cyclobacteriaceae</taxon>
        <taxon>Echinicola</taxon>
    </lineage>
</organism>
<evidence type="ECO:0008006" key="3">
    <source>
        <dbReference type="Google" id="ProtNLM"/>
    </source>
</evidence>
<dbReference type="Pfam" id="PF14052">
    <property type="entry name" value="Caps_assemb_Wzi"/>
    <property type="match status" value="1"/>
</dbReference>
<dbReference type="RefSeq" id="WP_112786629.1">
    <property type="nucleotide sequence ID" value="NZ_CP030041.1"/>
</dbReference>
<evidence type="ECO:0000313" key="1">
    <source>
        <dbReference type="EMBL" id="AWW33262.1"/>
    </source>
</evidence>
<protein>
    <recommendedName>
        <fullName evidence="3">Capsule assembly Wzi family protein</fullName>
    </recommendedName>
</protein>
<dbReference type="AlphaFoldDB" id="A0A2Z4IQA7"/>
<reference evidence="1 2" key="1">
    <citation type="submission" date="2018-06" db="EMBL/GenBank/DDBJ databases">
        <title>Echinicola strongylocentroti sp. nov., isolated from a sea urchin Strongylocentrotus intermedius.</title>
        <authorList>
            <person name="Bae S.S."/>
        </authorList>
    </citation>
    <scope>NUCLEOTIDE SEQUENCE [LARGE SCALE GENOMIC DNA]</scope>
    <source>
        <strain evidence="1 2">MEBiC08714</strain>
    </source>
</reference>
<sequence length="574" mass="65971">MTFKGVFQKFLFVGVLILLTNSTTIYGQSIPAGMPLFEEAMRRRQLLGELDSAISFNIRPLQPSLFYNNEVFNDYTGFQIGSDIGQKSGNVDKKYISYLPIRNTMTYNSGRPYGWGDGPMIPNVGFQNMLTGGIAAKFHFINIQLMPEWTWAQNSDFAGYPNTFGNSVNSARFWYWNYGDSPERFGENTYTKFGLGQSKITLSYGSFEIGASTENIWWGPGQFNALIFSNNAPGFPHLTLNTTRPAKTFLGSFEGQIIMGRLESSGIEPSQWESLNQKYFKDLSMDWRYVNGFSISYQPKWIPGLFLGVNRTFQQYNEDKGNSFGDWFPIFETFTKSGLFDNGNSVDYDSKAQDQQVSVFGRYLFTKANAELYFEYGRRDHSLTAREFVLNPEHARAYILGFNKLFKLPYKNQYIQLRAEMTQQQESVNRYIRYEGLGGNNTWHTHYQVRGFTNYGQPLGVGIGTGSNVQTIEVSLIDKLNKYGIVLERLANHQDFYYRGLGQQEERQPWVDLSLGFLFDYQWDRFLLSSRLQMINGLNYQWQLDPASTEEFPVGKDKFSVFAQAHLIYLIGKK</sequence>
<dbReference type="Proteomes" id="UP000248688">
    <property type="component" value="Chromosome"/>
</dbReference>
<dbReference type="Gene3D" id="2.40.160.130">
    <property type="entry name" value="Capsule assembly protein Wzi"/>
    <property type="match status" value="1"/>
</dbReference>